<gene>
    <name evidence="19" type="ORF">SAMN05443248_2611</name>
</gene>
<comment type="subcellular location">
    <subcellularLocation>
        <location evidence="2">Cell inner membrane</location>
        <topology evidence="2">Multi-pass membrane protein</topology>
    </subcellularLocation>
</comment>
<dbReference type="SUPFAM" id="SSF55874">
    <property type="entry name" value="ATPase domain of HSP90 chaperone/DNA topoisomerase II/histidine kinase"/>
    <property type="match status" value="1"/>
</dbReference>
<dbReference type="GO" id="GO:0005524">
    <property type="term" value="F:ATP binding"/>
    <property type="evidence" value="ECO:0007669"/>
    <property type="project" value="UniProtKB-KW"/>
</dbReference>
<dbReference type="FunFam" id="3.30.565.10:FF:000042">
    <property type="entry name" value="Two-component sensor histidine kinase KdpD"/>
    <property type="match status" value="1"/>
</dbReference>
<dbReference type="InterPro" id="IPR036890">
    <property type="entry name" value="HATPase_C_sf"/>
</dbReference>
<dbReference type="EMBL" id="LT670817">
    <property type="protein sequence ID" value="SHG77285.1"/>
    <property type="molecule type" value="Genomic_DNA"/>
</dbReference>
<evidence type="ECO:0000256" key="11">
    <source>
        <dbReference type="ARBA" id="ARBA00022777"/>
    </source>
</evidence>
<dbReference type="InterPro" id="IPR004358">
    <property type="entry name" value="Sig_transdc_His_kin-like_C"/>
</dbReference>
<accession>A0A1M5MJ93</accession>
<dbReference type="InterPro" id="IPR000700">
    <property type="entry name" value="PAS-assoc_C"/>
</dbReference>
<evidence type="ECO:0000256" key="2">
    <source>
        <dbReference type="ARBA" id="ARBA00004429"/>
    </source>
</evidence>
<evidence type="ECO:0000259" key="18">
    <source>
        <dbReference type="PROSITE" id="PS50113"/>
    </source>
</evidence>
<dbReference type="SUPFAM" id="SSF55781">
    <property type="entry name" value="GAF domain-like"/>
    <property type="match status" value="1"/>
</dbReference>
<evidence type="ECO:0000313" key="19">
    <source>
        <dbReference type="EMBL" id="SHG77285.1"/>
    </source>
</evidence>
<keyword evidence="10" id="KW-0547">Nucleotide-binding</keyword>
<proteinExistence type="predicted"/>
<dbReference type="GO" id="GO:0042802">
    <property type="term" value="F:identical protein binding"/>
    <property type="evidence" value="ECO:0007669"/>
    <property type="project" value="UniProtKB-ARBA"/>
</dbReference>
<name>A0A1M5MJ93_9BRAD</name>
<dbReference type="InterPro" id="IPR013655">
    <property type="entry name" value="PAS_fold_3"/>
</dbReference>
<evidence type="ECO:0000256" key="4">
    <source>
        <dbReference type="ARBA" id="ARBA00022475"/>
    </source>
</evidence>
<dbReference type="Pfam" id="PF02518">
    <property type="entry name" value="HATPase_c"/>
    <property type="match status" value="1"/>
</dbReference>
<sequence length="660" mass="73396">MVAKGDSLAELLDSLCRLVEAQAGGVLASILLVDGDHLRHGGGPSLPKAYTDAIDGTVIGPSAASCGTAAYRGEPVIVEDIATDPLWADYRGLALAHSLRACWSTPIFSSQGKVIATFAMYHREPRRPTRRDREIMDQITYLAGVTIQQNLAQEKLSRSEAYLAEAQKLTHTGIWVWDARTRRALYCSEEMFRIFGLDPQQDLPSRKNFRQRVHPEDRDWVDKRFERSIRERVDSFDEYRVLLPDGTVRHINSSGHPVFDEDGGLIEFVGTAVDVTERKGAELERRRLASLVEQAADLMAIADLSGGTPLYLNKAGMKMVGFDSWEEARSRRGIHYIFPADRQFVNDVLWPTVLEKGSWSGEICFRHFKTGDPIPVHYSAFRIDDPETGQPVNIGNVCRDITERKRAEAKARENDRRYREMQTELAHANRVAAMGQLTASIAHEVNQPLTGVITYGDACLRWLDGEVPRIDQARNAVEQMIGSARRASDVIARIRALSRKDALETAQLDINKAIDDVITLIREEINVHGVSLQLDLGASLPPVDGDRIQLQQVIMNLLMNGIQATSRVTGRPRELRIQTLEHGSDQIRVAVEDSGPGIEPENIDRVFKAFYTTKPDGIGMGLSICRSIVEAHGGRLWATANVPHGATFQFTLPVNADTAP</sequence>
<dbReference type="Proteomes" id="UP000189796">
    <property type="component" value="Chromosome I"/>
</dbReference>
<evidence type="ECO:0000259" key="16">
    <source>
        <dbReference type="PROSITE" id="PS50109"/>
    </source>
</evidence>
<dbReference type="InterPro" id="IPR000014">
    <property type="entry name" value="PAS"/>
</dbReference>
<evidence type="ECO:0000313" key="20">
    <source>
        <dbReference type="Proteomes" id="UP000189796"/>
    </source>
</evidence>
<evidence type="ECO:0000256" key="15">
    <source>
        <dbReference type="ARBA" id="ARBA00023136"/>
    </source>
</evidence>
<keyword evidence="13" id="KW-1133">Transmembrane helix</keyword>
<dbReference type="CDD" id="cd00130">
    <property type="entry name" value="PAS"/>
    <property type="match status" value="1"/>
</dbReference>
<evidence type="ECO:0000256" key="1">
    <source>
        <dbReference type="ARBA" id="ARBA00000085"/>
    </source>
</evidence>
<feature type="domain" description="PAS" evidence="17">
    <location>
        <begin position="284"/>
        <end position="357"/>
    </location>
</feature>
<keyword evidence="5" id="KW-0997">Cell inner membrane</keyword>
<keyword evidence="8" id="KW-0812">Transmembrane</keyword>
<protein>
    <recommendedName>
        <fullName evidence="3">histidine kinase</fullName>
        <ecNumber evidence="3">2.7.13.3</ecNumber>
    </recommendedName>
</protein>
<dbReference type="PANTHER" id="PTHR43065:SF10">
    <property type="entry name" value="PEROXIDE STRESS-ACTIVATED HISTIDINE KINASE MAK3"/>
    <property type="match status" value="1"/>
</dbReference>
<dbReference type="CDD" id="cd00082">
    <property type="entry name" value="HisKA"/>
    <property type="match status" value="1"/>
</dbReference>
<comment type="catalytic activity">
    <reaction evidence="1">
        <text>ATP + protein L-histidine = ADP + protein N-phospho-L-histidine.</text>
        <dbReference type="EC" id="2.7.13.3"/>
    </reaction>
</comment>
<dbReference type="InterPro" id="IPR029016">
    <property type="entry name" value="GAF-like_dom_sf"/>
</dbReference>
<dbReference type="InterPro" id="IPR001610">
    <property type="entry name" value="PAC"/>
</dbReference>
<dbReference type="PRINTS" id="PR00344">
    <property type="entry name" value="BCTRLSENSOR"/>
</dbReference>
<dbReference type="Gene3D" id="3.30.450.40">
    <property type="match status" value="1"/>
</dbReference>
<keyword evidence="12" id="KW-0067">ATP-binding</keyword>
<dbReference type="AlphaFoldDB" id="A0A1M5MJ93"/>
<dbReference type="SUPFAM" id="SSF55785">
    <property type="entry name" value="PYP-like sensor domain (PAS domain)"/>
    <property type="match status" value="2"/>
</dbReference>
<keyword evidence="4" id="KW-1003">Cell membrane</keyword>
<evidence type="ECO:0000256" key="7">
    <source>
        <dbReference type="ARBA" id="ARBA00022679"/>
    </source>
</evidence>
<dbReference type="OrthoDB" id="9789238at2"/>
<dbReference type="Pfam" id="PF13185">
    <property type="entry name" value="GAF_2"/>
    <property type="match status" value="1"/>
</dbReference>
<dbReference type="Gene3D" id="2.10.70.100">
    <property type="match status" value="1"/>
</dbReference>
<dbReference type="Gene3D" id="1.10.287.130">
    <property type="match status" value="1"/>
</dbReference>
<dbReference type="FunFam" id="3.30.450.20:FF:000088">
    <property type="entry name" value="Sensory transduction histidine kinase"/>
    <property type="match status" value="1"/>
</dbReference>
<feature type="domain" description="Histidine kinase" evidence="16">
    <location>
        <begin position="440"/>
        <end position="656"/>
    </location>
</feature>
<dbReference type="SMART" id="SM00065">
    <property type="entry name" value="GAF"/>
    <property type="match status" value="1"/>
</dbReference>
<dbReference type="InterPro" id="IPR035965">
    <property type="entry name" value="PAS-like_dom_sf"/>
</dbReference>
<dbReference type="GO" id="GO:0005886">
    <property type="term" value="C:plasma membrane"/>
    <property type="evidence" value="ECO:0007669"/>
    <property type="project" value="UniProtKB-SubCell"/>
</dbReference>
<dbReference type="InterPro" id="IPR036097">
    <property type="entry name" value="HisK_dim/P_sf"/>
</dbReference>
<dbReference type="Pfam" id="PF08447">
    <property type="entry name" value="PAS_3"/>
    <property type="match status" value="1"/>
</dbReference>
<feature type="domain" description="PAC" evidence="18">
    <location>
        <begin position="235"/>
        <end position="287"/>
    </location>
</feature>
<dbReference type="GO" id="GO:0000155">
    <property type="term" value="F:phosphorelay sensor kinase activity"/>
    <property type="evidence" value="ECO:0007669"/>
    <property type="project" value="InterPro"/>
</dbReference>
<dbReference type="InterPro" id="IPR003661">
    <property type="entry name" value="HisK_dim/P_dom"/>
</dbReference>
<evidence type="ECO:0000256" key="5">
    <source>
        <dbReference type="ARBA" id="ARBA00022519"/>
    </source>
</evidence>
<dbReference type="SMART" id="SM00086">
    <property type="entry name" value="PAC"/>
    <property type="match status" value="2"/>
</dbReference>
<feature type="domain" description="PAS" evidence="17">
    <location>
        <begin position="159"/>
        <end position="232"/>
    </location>
</feature>
<dbReference type="PANTHER" id="PTHR43065">
    <property type="entry name" value="SENSOR HISTIDINE KINASE"/>
    <property type="match status" value="1"/>
</dbReference>
<evidence type="ECO:0000256" key="8">
    <source>
        <dbReference type="ARBA" id="ARBA00022692"/>
    </source>
</evidence>
<dbReference type="PROSITE" id="PS50109">
    <property type="entry name" value="HIS_KIN"/>
    <property type="match status" value="1"/>
</dbReference>
<dbReference type="Gene3D" id="3.30.450.20">
    <property type="entry name" value="PAS domain"/>
    <property type="match status" value="2"/>
</dbReference>
<keyword evidence="9" id="KW-0677">Repeat</keyword>
<dbReference type="SMART" id="SM00388">
    <property type="entry name" value="HisKA"/>
    <property type="match status" value="1"/>
</dbReference>
<dbReference type="InterPro" id="IPR003594">
    <property type="entry name" value="HATPase_dom"/>
</dbReference>
<dbReference type="SMART" id="SM00387">
    <property type="entry name" value="HATPase_c"/>
    <property type="match status" value="1"/>
</dbReference>
<keyword evidence="6" id="KW-0597">Phosphoprotein</keyword>
<dbReference type="InterPro" id="IPR003018">
    <property type="entry name" value="GAF"/>
</dbReference>
<evidence type="ECO:0000256" key="13">
    <source>
        <dbReference type="ARBA" id="ARBA00022989"/>
    </source>
</evidence>
<dbReference type="Pfam" id="PF00512">
    <property type="entry name" value="HisKA"/>
    <property type="match status" value="1"/>
</dbReference>
<dbReference type="PROSITE" id="PS50113">
    <property type="entry name" value="PAC"/>
    <property type="match status" value="1"/>
</dbReference>
<evidence type="ECO:0000256" key="6">
    <source>
        <dbReference type="ARBA" id="ARBA00022553"/>
    </source>
</evidence>
<dbReference type="EC" id="2.7.13.3" evidence="3"/>
<keyword evidence="7" id="KW-0808">Transferase</keyword>
<dbReference type="SUPFAM" id="SSF47384">
    <property type="entry name" value="Homodimeric domain of signal transducing histidine kinase"/>
    <property type="match status" value="1"/>
</dbReference>
<dbReference type="Gene3D" id="3.30.565.10">
    <property type="entry name" value="Histidine kinase-like ATPase, C-terminal domain"/>
    <property type="match status" value="1"/>
</dbReference>
<evidence type="ECO:0000256" key="10">
    <source>
        <dbReference type="ARBA" id="ARBA00022741"/>
    </source>
</evidence>
<evidence type="ECO:0000256" key="9">
    <source>
        <dbReference type="ARBA" id="ARBA00022737"/>
    </source>
</evidence>
<dbReference type="FunFam" id="2.10.70.100:FF:000001">
    <property type="entry name" value="Sensory transduction histidine kinase"/>
    <property type="match status" value="1"/>
</dbReference>
<dbReference type="SMART" id="SM00091">
    <property type="entry name" value="PAS"/>
    <property type="match status" value="2"/>
</dbReference>
<keyword evidence="14" id="KW-0902">Two-component regulatory system</keyword>
<dbReference type="InterPro" id="IPR005467">
    <property type="entry name" value="His_kinase_dom"/>
</dbReference>
<keyword evidence="15" id="KW-0472">Membrane</keyword>
<dbReference type="RefSeq" id="WP_079601575.1">
    <property type="nucleotide sequence ID" value="NZ_LT670817.1"/>
</dbReference>
<dbReference type="NCBIfam" id="TIGR00229">
    <property type="entry name" value="sensory_box"/>
    <property type="match status" value="2"/>
</dbReference>
<evidence type="ECO:0000256" key="3">
    <source>
        <dbReference type="ARBA" id="ARBA00012438"/>
    </source>
</evidence>
<dbReference type="PROSITE" id="PS50112">
    <property type="entry name" value="PAS"/>
    <property type="match status" value="2"/>
</dbReference>
<dbReference type="Pfam" id="PF13188">
    <property type="entry name" value="PAS_8"/>
    <property type="match status" value="1"/>
</dbReference>
<reference evidence="19 20" key="1">
    <citation type="submission" date="2016-11" db="EMBL/GenBank/DDBJ databases">
        <authorList>
            <person name="Jaros S."/>
            <person name="Januszkiewicz K."/>
            <person name="Wedrychowicz H."/>
        </authorList>
    </citation>
    <scope>NUCLEOTIDE SEQUENCE [LARGE SCALE GENOMIC DNA]</scope>
    <source>
        <strain evidence="19 20">GAS138</strain>
    </source>
</reference>
<evidence type="ECO:0000256" key="12">
    <source>
        <dbReference type="ARBA" id="ARBA00022840"/>
    </source>
</evidence>
<keyword evidence="11" id="KW-0418">Kinase</keyword>
<evidence type="ECO:0000259" key="17">
    <source>
        <dbReference type="PROSITE" id="PS50112"/>
    </source>
</evidence>
<organism evidence="19 20">
    <name type="scientific">Bradyrhizobium erythrophlei</name>
    <dbReference type="NCBI Taxonomy" id="1437360"/>
    <lineage>
        <taxon>Bacteria</taxon>
        <taxon>Pseudomonadati</taxon>
        <taxon>Pseudomonadota</taxon>
        <taxon>Alphaproteobacteria</taxon>
        <taxon>Hyphomicrobiales</taxon>
        <taxon>Nitrobacteraceae</taxon>
        <taxon>Bradyrhizobium</taxon>
    </lineage>
</organism>
<evidence type="ECO:0000256" key="14">
    <source>
        <dbReference type="ARBA" id="ARBA00023012"/>
    </source>
</evidence>